<dbReference type="InterPro" id="IPR050916">
    <property type="entry name" value="SCAN-C2H2_zinc_finger"/>
</dbReference>
<protein>
    <recommendedName>
        <fullName evidence="3">SCAN box domain-containing protein</fullName>
    </recommendedName>
</protein>
<dbReference type="Pfam" id="PF02023">
    <property type="entry name" value="SCAN"/>
    <property type="match status" value="1"/>
</dbReference>
<evidence type="ECO:0000259" key="3">
    <source>
        <dbReference type="PROSITE" id="PS50804"/>
    </source>
</evidence>
<feature type="region of interest" description="Disordered" evidence="2">
    <location>
        <begin position="1"/>
        <end position="29"/>
    </location>
</feature>
<sequence length="151" mass="17448">MMGPASHSLEARDRGDSGKLKAEASRLDSMTAEAQRRRFRQFGFREAEGPREVCLQLRALCCLWLEPERHTKEQILELVILEQFLAVLPLEMQSWVREGGPGSCSQAVVLAEEFLRRQQREPKGWEQQVRCPSPLSWRKWQECPQGEQLSI</sequence>
<feature type="domain" description="SCAN box" evidence="3">
    <location>
        <begin position="36"/>
        <end position="118"/>
    </location>
</feature>
<dbReference type="SUPFAM" id="SSF47353">
    <property type="entry name" value="Retrovirus capsid dimerization domain-like"/>
    <property type="match status" value="1"/>
</dbReference>
<dbReference type="InterPro" id="IPR038269">
    <property type="entry name" value="SCAN_sf"/>
</dbReference>
<accession>A0A8D2LCU0</accession>
<dbReference type="Gene3D" id="1.10.4020.10">
    <property type="entry name" value="DNA breaking-rejoining enzymes"/>
    <property type="match status" value="1"/>
</dbReference>
<evidence type="ECO:0000313" key="5">
    <source>
        <dbReference type="Proteomes" id="UP000694545"/>
    </source>
</evidence>
<dbReference type="OMA" id="GELCCCW"/>
<evidence type="ECO:0000256" key="2">
    <source>
        <dbReference type="SAM" id="MobiDB-lite"/>
    </source>
</evidence>
<organism evidence="4 5">
    <name type="scientific">Varanus komodoensis</name>
    <name type="common">Komodo dragon</name>
    <dbReference type="NCBI Taxonomy" id="61221"/>
    <lineage>
        <taxon>Eukaryota</taxon>
        <taxon>Metazoa</taxon>
        <taxon>Chordata</taxon>
        <taxon>Craniata</taxon>
        <taxon>Vertebrata</taxon>
        <taxon>Euteleostomi</taxon>
        <taxon>Lepidosauria</taxon>
        <taxon>Squamata</taxon>
        <taxon>Bifurcata</taxon>
        <taxon>Unidentata</taxon>
        <taxon>Episquamata</taxon>
        <taxon>Toxicofera</taxon>
        <taxon>Anguimorpha</taxon>
        <taxon>Paleoanguimorpha</taxon>
        <taxon>Varanoidea</taxon>
        <taxon>Varanidae</taxon>
        <taxon>Varanus</taxon>
    </lineage>
</organism>
<dbReference type="InterPro" id="IPR003309">
    <property type="entry name" value="SCAN_dom"/>
</dbReference>
<feature type="compositionally biased region" description="Basic and acidic residues" evidence="2">
    <location>
        <begin position="9"/>
        <end position="26"/>
    </location>
</feature>
<dbReference type="FunFam" id="1.10.4020.10:FF:000001">
    <property type="entry name" value="zinc finger protein 263 isoform X1"/>
    <property type="match status" value="1"/>
</dbReference>
<name>A0A8D2LCU0_VARKO</name>
<reference evidence="4" key="1">
    <citation type="submission" date="2025-08" db="UniProtKB">
        <authorList>
            <consortium name="Ensembl"/>
        </authorList>
    </citation>
    <scope>IDENTIFICATION</scope>
</reference>
<proteinExistence type="predicted"/>
<evidence type="ECO:0000256" key="1">
    <source>
        <dbReference type="ARBA" id="ARBA00023242"/>
    </source>
</evidence>
<keyword evidence="1" id="KW-0539">Nucleus</keyword>
<dbReference type="Ensembl" id="ENSVKKT00000020231.1">
    <property type="protein sequence ID" value="ENSVKKP00000019745.1"/>
    <property type="gene ID" value="ENSVKKG00000013370.1"/>
</dbReference>
<dbReference type="AlphaFoldDB" id="A0A8D2LCU0"/>
<dbReference type="Proteomes" id="UP000694545">
    <property type="component" value="Unplaced"/>
</dbReference>
<reference evidence="4" key="2">
    <citation type="submission" date="2025-09" db="UniProtKB">
        <authorList>
            <consortium name="Ensembl"/>
        </authorList>
    </citation>
    <scope>IDENTIFICATION</scope>
</reference>
<dbReference type="SMART" id="SM00431">
    <property type="entry name" value="SCAN"/>
    <property type="match status" value="1"/>
</dbReference>
<dbReference type="PROSITE" id="PS50804">
    <property type="entry name" value="SCAN_BOX"/>
    <property type="match status" value="1"/>
</dbReference>
<evidence type="ECO:0000313" key="4">
    <source>
        <dbReference type="Ensembl" id="ENSVKKP00000019745.1"/>
    </source>
</evidence>
<keyword evidence="5" id="KW-1185">Reference proteome</keyword>
<dbReference type="PANTHER" id="PTHR45935">
    <property type="entry name" value="PROTEIN ZBED8-RELATED"/>
    <property type="match status" value="1"/>
</dbReference>
<dbReference type="PANTHER" id="PTHR45935:SF15">
    <property type="entry name" value="SCAN BOX DOMAIN-CONTAINING PROTEIN"/>
    <property type="match status" value="1"/>
</dbReference>